<protein>
    <submittedName>
        <fullName evidence="1">Uncharacterized protein</fullName>
    </submittedName>
</protein>
<dbReference type="Proteomes" id="UP000318288">
    <property type="component" value="Unassembled WGS sequence"/>
</dbReference>
<evidence type="ECO:0000313" key="2">
    <source>
        <dbReference type="Proteomes" id="UP000318288"/>
    </source>
</evidence>
<reference evidence="1 2" key="1">
    <citation type="submission" date="2019-02" db="EMBL/GenBank/DDBJ databases">
        <title>Deep-cultivation of Planctomycetes and their phenomic and genomic characterization uncovers novel biology.</title>
        <authorList>
            <person name="Wiegand S."/>
            <person name="Jogler M."/>
            <person name="Boedeker C."/>
            <person name="Pinto D."/>
            <person name="Vollmers J."/>
            <person name="Rivas-Marin E."/>
            <person name="Kohn T."/>
            <person name="Peeters S.H."/>
            <person name="Heuer A."/>
            <person name="Rast P."/>
            <person name="Oberbeckmann S."/>
            <person name="Bunk B."/>
            <person name="Jeske O."/>
            <person name="Meyerdierks A."/>
            <person name="Storesund J.E."/>
            <person name="Kallscheuer N."/>
            <person name="Luecker S."/>
            <person name="Lage O.M."/>
            <person name="Pohl T."/>
            <person name="Merkel B.J."/>
            <person name="Hornburger P."/>
            <person name="Mueller R.-W."/>
            <person name="Bruemmer F."/>
            <person name="Labrenz M."/>
            <person name="Spormann A.M."/>
            <person name="Op Den Camp H."/>
            <person name="Overmann J."/>
            <person name="Amann R."/>
            <person name="Jetten M.S.M."/>
            <person name="Mascher T."/>
            <person name="Medema M.H."/>
            <person name="Devos D.P."/>
            <person name="Kaster A.-K."/>
            <person name="Ovreas L."/>
            <person name="Rohde M."/>
            <person name="Galperin M.Y."/>
            <person name="Jogler C."/>
        </authorList>
    </citation>
    <scope>NUCLEOTIDE SEQUENCE [LARGE SCALE GENOMIC DNA]</scope>
    <source>
        <strain evidence="1 2">Poly51</strain>
    </source>
</reference>
<accession>A0A5C6FBI6</accession>
<comment type="caution">
    <text evidence="1">The sequence shown here is derived from an EMBL/GenBank/DDBJ whole genome shotgun (WGS) entry which is preliminary data.</text>
</comment>
<keyword evidence="2" id="KW-1185">Reference proteome</keyword>
<evidence type="ECO:0000313" key="1">
    <source>
        <dbReference type="EMBL" id="TWU56959.1"/>
    </source>
</evidence>
<proteinExistence type="predicted"/>
<organism evidence="1 2">
    <name type="scientific">Rubripirellula tenax</name>
    <dbReference type="NCBI Taxonomy" id="2528015"/>
    <lineage>
        <taxon>Bacteria</taxon>
        <taxon>Pseudomonadati</taxon>
        <taxon>Planctomycetota</taxon>
        <taxon>Planctomycetia</taxon>
        <taxon>Pirellulales</taxon>
        <taxon>Pirellulaceae</taxon>
        <taxon>Rubripirellula</taxon>
    </lineage>
</organism>
<dbReference type="EMBL" id="SJPW01000003">
    <property type="protein sequence ID" value="TWU56959.1"/>
    <property type="molecule type" value="Genomic_DNA"/>
</dbReference>
<sequence>MRENFTYGSVRGAAGDGSPYRDSTAHCFTFG</sequence>
<name>A0A5C6FBI6_9BACT</name>
<gene>
    <name evidence="1" type="ORF">Poly51_28790</name>
</gene>
<dbReference type="AlphaFoldDB" id="A0A5C6FBI6"/>